<sequence>MLNTVTGVDRSSPVRRHIHIGDALVAINGHEIEDVLDYRFWSYESRLVLTIRRPDGSERTVRVRKGEGEDLGLDFEEYLMDRPWGCSNRCVFCFVDQLPKGMRKSLYFKDDDARLSFLTGSYITLTNLSEREFERICALRISPINVSVHATNPELRARLMGNPRAADVMTPLRRLAKAGIELNCQIVCCPGWNDGEELSRSMRELAELYPGVYSVSIVPVGLTKHREGLAELRPFDAASAAETIDRVEAFAAECLENRGSRIFWCSDELYLKAGRELPSDEYYEEYSQLENGVGLIRLLETEFADALEAVSPDAGTGESFTIATGVSAAPLLEKLLQTGHKKCAKIKGSVCAIVNDFFGHTIDVAGLVTGGDLIAQLRGKELGERVLIPAKMLRHGEGVFLDDVTLEEASAALGVPVVPIGSSGQELLNAMLSI</sequence>
<dbReference type="SUPFAM" id="SSF102114">
    <property type="entry name" value="Radical SAM enzymes"/>
    <property type="match status" value="1"/>
</dbReference>
<dbReference type="InterPro" id="IPR045375">
    <property type="entry name" value="Put_radical_SAM-like_N"/>
</dbReference>
<protein>
    <submittedName>
        <fullName evidence="3">DUF512 domain-containing protein</fullName>
    </submittedName>
</protein>
<dbReference type="Pfam" id="PF19238">
    <property type="entry name" value="Radical_SAM_2"/>
    <property type="match status" value="1"/>
</dbReference>
<dbReference type="InterPro" id="IPR058240">
    <property type="entry name" value="rSAM_sf"/>
</dbReference>
<dbReference type="Proteomes" id="UP000824001">
    <property type="component" value="Unassembled WGS sequence"/>
</dbReference>
<evidence type="ECO:0000259" key="2">
    <source>
        <dbReference type="Pfam" id="PF19238"/>
    </source>
</evidence>
<evidence type="ECO:0000313" key="3">
    <source>
        <dbReference type="EMBL" id="HIS67624.1"/>
    </source>
</evidence>
<dbReference type="Gene3D" id="3.20.20.70">
    <property type="entry name" value="Aldolase class I"/>
    <property type="match status" value="1"/>
</dbReference>
<reference evidence="3" key="1">
    <citation type="submission" date="2020-10" db="EMBL/GenBank/DDBJ databases">
        <authorList>
            <person name="Gilroy R."/>
        </authorList>
    </citation>
    <scope>NUCLEOTIDE SEQUENCE</scope>
    <source>
        <strain evidence="3">ChiHjej10B9-9673</strain>
    </source>
</reference>
<dbReference type="InterPro" id="IPR036034">
    <property type="entry name" value="PDZ_sf"/>
</dbReference>
<organism evidence="3 4">
    <name type="scientific">Candidatus Scatomorpha merdipullorum</name>
    <dbReference type="NCBI Taxonomy" id="2840927"/>
    <lineage>
        <taxon>Bacteria</taxon>
        <taxon>Bacillati</taxon>
        <taxon>Bacillota</taxon>
        <taxon>Clostridia</taxon>
        <taxon>Eubacteriales</taxon>
        <taxon>Candidatus Scatomorpha</taxon>
    </lineage>
</organism>
<gene>
    <name evidence="3" type="ORF">IAC18_08660</name>
</gene>
<accession>A0A9D1FF28</accession>
<reference evidence="3" key="2">
    <citation type="journal article" date="2021" name="PeerJ">
        <title>Extensive microbial diversity within the chicken gut microbiome revealed by metagenomics and culture.</title>
        <authorList>
            <person name="Gilroy R."/>
            <person name="Ravi A."/>
            <person name="Getino M."/>
            <person name="Pursley I."/>
            <person name="Horton D.L."/>
            <person name="Alikhan N.F."/>
            <person name="Baker D."/>
            <person name="Gharbi K."/>
            <person name="Hall N."/>
            <person name="Watson M."/>
            <person name="Adriaenssens E.M."/>
            <person name="Foster-Nyarko E."/>
            <person name="Jarju S."/>
            <person name="Secka A."/>
            <person name="Antonio M."/>
            <person name="Oren A."/>
            <person name="Chaudhuri R.R."/>
            <person name="La Ragione R."/>
            <person name="Hildebrand F."/>
            <person name="Pallen M.J."/>
        </authorList>
    </citation>
    <scope>NUCLEOTIDE SEQUENCE</scope>
    <source>
        <strain evidence="3">ChiHjej10B9-9673</strain>
    </source>
</reference>
<dbReference type="AlphaFoldDB" id="A0A9D1FF28"/>
<evidence type="ECO:0000259" key="1">
    <source>
        <dbReference type="Pfam" id="PF04459"/>
    </source>
</evidence>
<comment type="caution">
    <text evidence="3">The sequence shown here is derived from an EMBL/GenBank/DDBJ whole genome shotgun (WGS) entry which is preliminary data.</text>
</comment>
<dbReference type="CDD" id="cd01335">
    <property type="entry name" value="Radical_SAM"/>
    <property type="match status" value="1"/>
</dbReference>
<feature type="domain" description="DUF512" evidence="1">
    <location>
        <begin position="218"/>
        <end position="420"/>
    </location>
</feature>
<name>A0A9D1FF28_9FIRM</name>
<proteinExistence type="predicted"/>
<dbReference type="SUPFAM" id="SSF50156">
    <property type="entry name" value="PDZ domain-like"/>
    <property type="match status" value="1"/>
</dbReference>
<dbReference type="EMBL" id="DVJK01000246">
    <property type="protein sequence ID" value="HIS67624.1"/>
    <property type="molecule type" value="Genomic_DNA"/>
</dbReference>
<dbReference type="InterPro" id="IPR013785">
    <property type="entry name" value="Aldolase_TIM"/>
</dbReference>
<dbReference type="InterPro" id="IPR007549">
    <property type="entry name" value="DUF512"/>
</dbReference>
<evidence type="ECO:0000313" key="4">
    <source>
        <dbReference type="Proteomes" id="UP000824001"/>
    </source>
</evidence>
<dbReference type="Pfam" id="PF04459">
    <property type="entry name" value="DUF512"/>
    <property type="match status" value="1"/>
</dbReference>
<feature type="domain" description="Putative radical SAM N-terminal" evidence="2">
    <location>
        <begin position="66"/>
        <end position="215"/>
    </location>
</feature>